<keyword evidence="2" id="KW-1185">Reference proteome</keyword>
<organism evidence="1 2">
    <name type="scientific">Ectocarpus siliculosus</name>
    <name type="common">Brown alga</name>
    <name type="synonym">Conferva siliculosa</name>
    <dbReference type="NCBI Taxonomy" id="2880"/>
    <lineage>
        <taxon>Eukaryota</taxon>
        <taxon>Sar</taxon>
        <taxon>Stramenopiles</taxon>
        <taxon>Ochrophyta</taxon>
        <taxon>PX clade</taxon>
        <taxon>Phaeophyceae</taxon>
        <taxon>Ectocarpales</taxon>
        <taxon>Ectocarpaceae</taxon>
        <taxon>Ectocarpus</taxon>
    </lineage>
</organism>
<dbReference type="EMBL" id="FN649760">
    <property type="protein sequence ID" value="CBN74647.1"/>
    <property type="molecule type" value="Genomic_DNA"/>
</dbReference>
<reference evidence="1 2" key="1">
    <citation type="journal article" date="2010" name="Nature">
        <title>The Ectocarpus genome and the independent evolution of multicellularity in brown algae.</title>
        <authorList>
            <person name="Cock J.M."/>
            <person name="Sterck L."/>
            <person name="Rouze P."/>
            <person name="Scornet D."/>
            <person name="Allen A.E."/>
            <person name="Amoutzias G."/>
            <person name="Anthouard V."/>
            <person name="Artiguenave F."/>
            <person name="Aury J.M."/>
            <person name="Badger J.H."/>
            <person name="Beszteri B."/>
            <person name="Billiau K."/>
            <person name="Bonnet E."/>
            <person name="Bothwell J.H."/>
            <person name="Bowler C."/>
            <person name="Boyen C."/>
            <person name="Brownlee C."/>
            <person name="Carrano C.J."/>
            <person name="Charrier B."/>
            <person name="Cho G.Y."/>
            <person name="Coelho S.M."/>
            <person name="Collen J."/>
            <person name="Corre E."/>
            <person name="Da Silva C."/>
            <person name="Delage L."/>
            <person name="Delaroque N."/>
            <person name="Dittami S.M."/>
            <person name="Doulbeau S."/>
            <person name="Elias M."/>
            <person name="Farnham G."/>
            <person name="Gachon C.M."/>
            <person name="Gschloessl B."/>
            <person name="Heesch S."/>
            <person name="Jabbari K."/>
            <person name="Jubin C."/>
            <person name="Kawai H."/>
            <person name="Kimura K."/>
            <person name="Kloareg B."/>
            <person name="Kupper F.C."/>
            <person name="Lang D."/>
            <person name="Le Bail A."/>
            <person name="Leblanc C."/>
            <person name="Lerouge P."/>
            <person name="Lohr M."/>
            <person name="Lopez P.J."/>
            <person name="Martens C."/>
            <person name="Maumus F."/>
            <person name="Michel G."/>
            <person name="Miranda-Saavedra D."/>
            <person name="Morales J."/>
            <person name="Moreau H."/>
            <person name="Motomura T."/>
            <person name="Nagasato C."/>
            <person name="Napoli C.A."/>
            <person name="Nelson D.R."/>
            <person name="Nyvall-Collen P."/>
            <person name="Peters A.F."/>
            <person name="Pommier C."/>
            <person name="Potin P."/>
            <person name="Poulain J."/>
            <person name="Quesneville H."/>
            <person name="Read B."/>
            <person name="Rensing S.A."/>
            <person name="Ritter A."/>
            <person name="Rousvoal S."/>
            <person name="Samanta M."/>
            <person name="Samson G."/>
            <person name="Schroeder D.C."/>
            <person name="Segurens B."/>
            <person name="Strittmatter M."/>
            <person name="Tonon T."/>
            <person name="Tregear J.W."/>
            <person name="Valentin K."/>
            <person name="von Dassow P."/>
            <person name="Yamagishi T."/>
            <person name="Van de Peer Y."/>
            <person name="Wincker P."/>
        </authorList>
    </citation>
    <scope>NUCLEOTIDE SEQUENCE [LARGE SCALE GENOMIC DNA]</scope>
    <source>
        <strain evidence="2">Ec32 / CCAP1310/4</strain>
    </source>
</reference>
<dbReference type="InParanoid" id="D8LLL6"/>
<dbReference type="Proteomes" id="UP000002630">
    <property type="component" value="Unassembled WGS sequence"/>
</dbReference>
<dbReference type="AlphaFoldDB" id="D8LLL6"/>
<dbReference type="OrthoDB" id="201736at2759"/>
<evidence type="ECO:0000313" key="1">
    <source>
        <dbReference type="EMBL" id="CBN74647.1"/>
    </source>
</evidence>
<name>D8LLL6_ECTSI</name>
<evidence type="ECO:0000313" key="2">
    <source>
        <dbReference type="Proteomes" id="UP000002630"/>
    </source>
</evidence>
<sequence>MPPPLLTEEVATGEVIALSGNTGYSPTPHLHFDAVKVLPQETSELWIVHPSVLPLPSVAAIFSGPLNREVENFTAAPMQKEEEEEAREWKRGEMLYRAKTLPVC</sequence>
<accession>D8LLL6</accession>
<protein>
    <recommendedName>
        <fullName evidence="3">Peptidase M23 domain-containing protein</fullName>
    </recommendedName>
</protein>
<dbReference type="SUPFAM" id="SSF51261">
    <property type="entry name" value="Duplicated hybrid motif"/>
    <property type="match status" value="1"/>
</dbReference>
<dbReference type="InterPro" id="IPR011055">
    <property type="entry name" value="Dup_hybrid_motif"/>
</dbReference>
<dbReference type="CDD" id="cd12797">
    <property type="entry name" value="M23_peptidase"/>
    <property type="match status" value="1"/>
</dbReference>
<proteinExistence type="predicted"/>
<evidence type="ECO:0008006" key="3">
    <source>
        <dbReference type="Google" id="ProtNLM"/>
    </source>
</evidence>
<gene>
    <name evidence="1" type="ORF">Esi_0037_0051</name>
</gene>
<dbReference type="Gene3D" id="2.70.70.10">
    <property type="entry name" value="Glucose Permease (Domain IIA)"/>
    <property type="match status" value="1"/>
</dbReference>